<dbReference type="RefSeq" id="WP_098063071.1">
    <property type="nucleotide sequence ID" value="NZ_PDEP01000014.1"/>
</dbReference>
<dbReference type="Pfam" id="PF05597">
    <property type="entry name" value="Phasin"/>
    <property type="match status" value="1"/>
</dbReference>
<dbReference type="Pfam" id="PF09954">
    <property type="entry name" value="DUF2188"/>
    <property type="match status" value="1"/>
</dbReference>
<keyword evidence="3" id="KW-1185">Reference proteome</keyword>
<reference evidence="2 3" key="1">
    <citation type="submission" date="2017-10" db="EMBL/GenBank/DDBJ databases">
        <title>Draft genome of Longimonas halophila.</title>
        <authorList>
            <person name="Goh K.M."/>
            <person name="Shamsir M.S."/>
            <person name="Lim S.W."/>
        </authorList>
    </citation>
    <scope>NUCLEOTIDE SEQUENCE [LARGE SCALE GENOMIC DNA]</scope>
    <source>
        <strain evidence="2 3">KCTC 42399</strain>
    </source>
</reference>
<dbReference type="PANTHER" id="PTHR38664:SF1">
    <property type="entry name" value="SLR0058 PROTEIN"/>
    <property type="match status" value="1"/>
</dbReference>
<dbReference type="SUPFAM" id="SSF58113">
    <property type="entry name" value="Apolipoprotein A-I"/>
    <property type="match status" value="1"/>
</dbReference>
<dbReference type="AlphaFoldDB" id="A0A2H3NY04"/>
<dbReference type="InterPro" id="IPR008769">
    <property type="entry name" value="PhaF_PhaI"/>
</dbReference>
<evidence type="ECO:0000256" key="1">
    <source>
        <dbReference type="SAM" id="MobiDB-lite"/>
    </source>
</evidence>
<name>A0A2H3NY04_9BACT</name>
<dbReference type="OrthoDB" id="8858565at2"/>
<dbReference type="PANTHER" id="PTHR38664">
    <property type="entry name" value="SLR0058 PROTEIN"/>
    <property type="match status" value="1"/>
</dbReference>
<dbReference type="InterPro" id="IPR018691">
    <property type="entry name" value="DUF2188"/>
</dbReference>
<organism evidence="2 3">
    <name type="scientific">Longimonas halophila</name>
    <dbReference type="NCBI Taxonomy" id="1469170"/>
    <lineage>
        <taxon>Bacteria</taxon>
        <taxon>Pseudomonadati</taxon>
        <taxon>Rhodothermota</taxon>
        <taxon>Rhodothermia</taxon>
        <taxon>Rhodothermales</taxon>
        <taxon>Salisaetaceae</taxon>
        <taxon>Longimonas</taxon>
    </lineage>
</organism>
<accession>A0A2H3NY04</accession>
<dbReference type="EMBL" id="PDEP01000014">
    <property type="protein sequence ID" value="PEN05422.1"/>
    <property type="molecule type" value="Genomic_DNA"/>
</dbReference>
<protein>
    <submittedName>
        <fullName evidence="2">Polyhydroxyalkanoate granule-associated protein PhaF</fullName>
    </submittedName>
</protein>
<dbReference type="Gene3D" id="1.20.120.20">
    <property type="entry name" value="Apolipoprotein"/>
    <property type="match status" value="1"/>
</dbReference>
<evidence type="ECO:0000313" key="2">
    <source>
        <dbReference type="EMBL" id="PEN05422.1"/>
    </source>
</evidence>
<feature type="region of interest" description="Disordered" evidence="1">
    <location>
        <begin position="62"/>
        <end position="88"/>
    </location>
</feature>
<comment type="caution">
    <text evidence="2">The sequence shown here is derived from an EMBL/GenBank/DDBJ whole genome shotgun (WGS) entry which is preliminary data.</text>
</comment>
<evidence type="ECO:0000313" key="3">
    <source>
        <dbReference type="Proteomes" id="UP000221024"/>
    </source>
</evidence>
<proteinExistence type="predicted"/>
<sequence length="229" mass="25516">MATDEKERSASAKKPIDFSKLPDELVERGRDVWLAGLGALSRVEEEGDRVFQDLVKRGKSYEKKRRKQFDETTSEINSEINKQQESISDEFNRRFDDVSRRVSDAAQTVEKTVTSTLNDTLGRLGVPTREEVQGLSSKVGQLSEKLDALSAMLDQQAAGTTPVFHVTYHDDEWALLQEGAEAPLQSFDTKKEAVDAARDAAKAHAPSRLVIQKQDGAIQETISYDEDDA</sequence>
<gene>
    <name evidence="2" type="ORF">CRI93_12970</name>
</gene>
<dbReference type="Proteomes" id="UP000221024">
    <property type="component" value="Unassembled WGS sequence"/>
</dbReference>
<feature type="compositionally biased region" description="Polar residues" evidence="1">
    <location>
        <begin position="74"/>
        <end position="86"/>
    </location>
</feature>